<reference evidence="2 3" key="2">
    <citation type="journal article" date="2016" name="Genome Announc.">
        <title>Complete Genome Sequence of the Highly Virulent Aeromonas schubertii Strain WL1483, Isolated from Diseased Snakehead Fish (Channa argus) in China.</title>
        <authorList>
            <person name="Liu L."/>
            <person name="Li N."/>
            <person name="Zhang D."/>
            <person name="Fu X."/>
            <person name="Shi C."/>
            <person name="Lin Q."/>
            <person name="Hao G."/>
        </authorList>
    </citation>
    <scope>NUCLEOTIDE SEQUENCE [LARGE SCALE GENOMIC DNA]</scope>
    <source>
        <strain evidence="2 3">WL1483</strain>
    </source>
</reference>
<reference evidence="3" key="1">
    <citation type="submission" date="2015-10" db="EMBL/GenBank/DDBJ databases">
        <title>Complete Genome Sequence of Aeromonas schubertii strain WL1483.</title>
        <authorList>
            <person name="Liu L."/>
        </authorList>
    </citation>
    <scope>NUCLEOTIDE SEQUENCE [LARGE SCALE GENOMIC DNA]</scope>
    <source>
        <strain evidence="3">WL1483</strain>
    </source>
</reference>
<feature type="coiled-coil region" evidence="1">
    <location>
        <begin position="13"/>
        <end position="40"/>
    </location>
</feature>
<evidence type="ECO:0000313" key="2">
    <source>
        <dbReference type="EMBL" id="ALP42742.1"/>
    </source>
</evidence>
<keyword evidence="1" id="KW-0175">Coiled coil</keyword>
<evidence type="ECO:0000256" key="1">
    <source>
        <dbReference type="SAM" id="Coils"/>
    </source>
</evidence>
<protein>
    <submittedName>
        <fullName evidence="2">Uncharacterized protein</fullName>
    </submittedName>
</protein>
<dbReference type="KEGG" id="asr:WL1483_3323"/>
<organism evidence="2 3">
    <name type="scientific">Aeromonas schubertii</name>
    <dbReference type="NCBI Taxonomy" id="652"/>
    <lineage>
        <taxon>Bacteria</taxon>
        <taxon>Pseudomonadati</taxon>
        <taxon>Pseudomonadota</taxon>
        <taxon>Gammaproteobacteria</taxon>
        <taxon>Aeromonadales</taxon>
        <taxon>Aeromonadaceae</taxon>
        <taxon>Aeromonas</taxon>
    </lineage>
</organism>
<sequence length="64" mass="7329">MSKDNPSWTEIGFQMAKELLAELRKDLELTINNSKAANNSRVVAIGEQKLRKIDEILNWKGDEQ</sequence>
<dbReference type="Proteomes" id="UP000058114">
    <property type="component" value="Chromosome"/>
</dbReference>
<dbReference type="AlphaFoldDB" id="A0A0S2SM54"/>
<name>A0A0S2SM54_9GAMM</name>
<gene>
    <name evidence="2" type="ORF">WL1483_3323</name>
</gene>
<dbReference type="RefSeq" id="WP_060587973.1">
    <property type="nucleotide sequence ID" value="NZ_CP013067.1"/>
</dbReference>
<dbReference type="EMBL" id="CP013067">
    <property type="protein sequence ID" value="ALP42742.1"/>
    <property type="molecule type" value="Genomic_DNA"/>
</dbReference>
<proteinExistence type="predicted"/>
<dbReference type="PATRIC" id="fig|652.5.peg.4233"/>
<evidence type="ECO:0000313" key="3">
    <source>
        <dbReference type="Proteomes" id="UP000058114"/>
    </source>
</evidence>
<accession>A0A0S2SM54</accession>